<dbReference type="EMBL" id="CP133461">
    <property type="protein sequence ID" value="WMV74937.1"/>
    <property type="molecule type" value="Genomic_DNA"/>
</dbReference>
<feature type="transmembrane region" description="Helical" evidence="1">
    <location>
        <begin position="161"/>
        <end position="181"/>
    </location>
</feature>
<keyword evidence="1" id="KW-0812">Transmembrane</keyword>
<accession>A0ABY9QAB6</accession>
<dbReference type="Proteomes" id="UP001297580">
    <property type="component" value="Chromosome"/>
</dbReference>
<protein>
    <submittedName>
        <fullName evidence="3">SdpI family protein</fullName>
    </submittedName>
</protein>
<feature type="domain" description="DUF1648" evidence="2">
    <location>
        <begin position="11"/>
        <end position="58"/>
    </location>
</feature>
<proteinExistence type="predicted"/>
<feature type="transmembrane region" description="Helical" evidence="1">
    <location>
        <begin position="46"/>
        <end position="66"/>
    </location>
</feature>
<feature type="transmembrane region" description="Helical" evidence="1">
    <location>
        <begin position="187"/>
        <end position="209"/>
    </location>
</feature>
<evidence type="ECO:0000259" key="2">
    <source>
        <dbReference type="Pfam" id="PF07853"/>
    </source>
</evidence>
<dbReference type="InterPro" id="IPR025962">
    <property type="entry name" value="SdpI/YhfL"/>
</dbReference>
<dbReference type="Pfam" id="PF07853">
    <property type="entry name" value="DUF1648"/>
    <property type="match status" value="1"/>
</dbReference>
<evidence type="ECO:0000313" key="4">
    <source>
        <dbReference type="Proteomes" id="UP001297580"/>
    </source>
</evidence>
<organism evidence="3 4">
    <name type="scientific">Geobacillus thermodenitrificans</name>
    <dbReference type="NCBI Taxonomy" id="33940"/>
    <lineage>
        <taxon>Bacteria</taxon>
        <taxon>Bacillati</taxon>
        <taxon>Bacillota</taxon>
        <taxon>Bacilli</taxon>
        <taxon>Bacillales</taxon>
        <taxon>Anoxybacillaceae</taxon>
        <taxon>Geobacillus</taxon>
    </lineage>
</organism>
<dbReference type="PIRSF" id="PIRSF038959">
    <property type="entry name" value="SdpI"/>
    <property type="match status" value="1"/>
</dbReference>
<feature type="transmembrane region" description="Helical" evidence="1">
    <location>
        <begin position="113"/>
        <end position="132"/>
    </location>
</feature>
<dbReference type="Pfam" id="PF13630">
    <property type="entry name" value="SdpI"/>
    <property type="match status" value="1"/>
</dbReference>
<dbReference type="InterPro" id="IPR012867">
    <property type="entry name" value="DUF1648"/>
</dbReference>
<dbReference type="PANTHER" id="PTHR37810:SF5">
    <property type="entry name" value="IMMUNITY PROTEIN SDPI"/>
    <property type="match status" value="1"/>
</dbReference>
<evidence type="ECO:0000256" key="1">
    <source>
        <dbReference type="SAM" id="Phobius"/>
    </source>
</evidence>
<gene>
    <name evidence="3" type="ORF">HSX42_11615</name>
</gene>
<keyword evidence="1" id="KW-0472">Membrane</keyword>
<sequence length="218" mass="24723">MMKVSRLAIVLTVLAYLLSLAALPYLPDEVAIHWNASGEADGFSNKWFGALLPPVLMTGFIILMGVMPRFDPKKENYAKFSHVYNIFNVALIAFFLILHIVTLAYNLGFSIDMSLFAPLGIGGLFLVIGNYMPKIKHNYFIGIRTPWTIESETVWHKTHRLGGKVFIAMGILLMLTGFLPGEGEMKFVFLMLIIILGNLYLIIQSFIYFRHEQRKRSS</sequence>
<reference evidence="3 4" key="1">
    <citation type="submission" date="2023-08" db="EMBL/GenBank/DDBJ databases">
        <title>Complete genome sequence of Geobacillus thermodenitrificans K1041, a genetically tractable strain representative of the genus Geobacillus.</title>
        <authorList>
            <person name="Kani S."/>
            <person name="Suzuki H."/>
        </authorList>
    </citation>
    <scope>NUCLEOTIDE SEQUENCE [LARGE SCALE GENOMIC DNA]</scope>
    <source>
        <strain evidence="3 4">K1041</strain>
    </source>
</reference>
<evidence type="ECO:0000313" key="3">
    <source>
        <dbReference type="EMBL" id="WMV74937.1"/>
    </source>
</evidence>
<dbReference type="GeneID" id="87623842"/>
<dbReference type="RefSeq" id="WP_008880493.1">
    <property type="nucleotide sequence ID" value="NZ_CP017690.1"/>
</dbReference>
<dbReference type="InterPro" id="IPR026272">
    <property type="entry name" value="SdpI"/>
</dbReference>
<keyword evidence="1" id="KW-1133">Transmembrane helix</keyword>
<keyword evidence="4" id="KW-1185">Reference proteome</keyword>
<name>A0ABY9QAB6_GEOTD</name>
<dbReference type="PANTHER" id="PTHR37810">
    <property type="entry name" value="IMMUNITY PROTEIN SDPI"/>
    <property type="match status" value="1"/>
</dbReference>
<feature type="transmembrane region" description="Helical" evidence="1">
    <location>
        <begin position="86"/>
        <end position="107"/>
    </location>
</feature>